<accession>A0A290WSR9</accession>
<reference evidence="1 2" key="1">
    <citation type="submission" date="2017-09" db="EMBL/GenBank/DDBJ databases">
        <title>Complete genome sequence of Janthinobacterium svalbardensis PAMC 27463.</title>
        <authorList>
            <person name="Cho Y.-J."/>
            <person name="Cho A."/>
            <person name="Kim O.-S."/>
            <person name="Lee J.-I."/>
        </authorList>
    </citation>
    <scope>NUCLEOTIDE SEQUENCE [LARGE SCALE GENOMIC DNA]</scope>
    <source>
        <strain evidence="1 2">PAMC 27463</strain>
    </source>
</reference>
<evidence type="ECO:0000313" key="2">
    <source>
        <dbReference type="Proteomes" id="UP000218437"/>
    </source>
</evidence>
<evidence type="ECO:0000313" key="1">
    <source>
        <dbReference type="EMBL" id="ATD59932.1"/>
    </source>
</evidence>
<protein>
    <submittedName>
        <fullName evidence="1">Uncharacterized protein</fullName>
    </submittedName>
</protein>
<dbReference type="KEGG" id="jsv:CNX70_06830"/>
<sequence>MNKFESRTAQEPTAVTAARFLALLKRRGLEYGIAYEWVGRCRHGIIEVFDAALGPFDGAVACERFSRSTHLWTEADGRIGTMRTDSPKHLAVKALVATLED</sequence>
<dbReference type="Proteomes" id="UP000218437">
    <property type="component" value="Chromosome"/>
</dbReference>
<dbReference type="AlphaFoldDB" id="A0A290WSR9"/>
<gene>
    <name evidence="1" type="ORF">CNX70_06830</name>
</gene>
<name>A0A290WSR9_9BURK</name>
<keyword evidence="2" id="KW-1185">Reference proteome</keyword>
<dbReference type="RefSeq" id="WP_096234080.1">
    <property type="nucleotide sequence ID" value="NZ_CP023422.1"/>
</dbReference>
<proteinExistence type="predicted"/>
<organism evidence="1 2">
    <name type="scientific">Janthinobacterium svalbardensis</name>
    <dbReference type="NCBI Taxonomy" id="368607"/>
    <lineage>
        <taxon>Bacteria</taxon>
        <taxon>Pseudomonadati</taxon>
        <taxon>Pseudomonadota</taxon>
        <taxon>Betaproteobacteria</taxon>
        <taxon>Burkholderiales</taxon>
        <taxon>Oxalobacteraceae</taxon>
        <taxon>Janthinobacterium</taxon>
    </lineage>
</organism>
<dbReference type="EMBL" id="CP023422">
    <property type="protein sequence ID" value="ATD59932.1"/>
    <property type="molecule type" value="Genomic_DNA"/>
</dbReference>